<proteinExistence type="predicted"/>
<evidence type="ECO:0000313" key="2">
    <source>
        <dbReference type="EMBL" id="GBP24049.1"/>
    </source>
</evidence>
<evidence type="ECO:0000313" key="3">
    <source>
        <dbReference type="Proteomes" id="UP000299102"/>
    </source>
</evidence>
<dbReference type="Proteomes" id="UP000299102">
    <property type="component" value="Unassembled WGS sequence"/>
</dbReference>
<feature type="region of interest" description="Disordered" evidence="1">
    <location>
        <begin position="1"/>
        <end position="30"/>
    </location>
</feature>
<organism evidence="2 3">
    <name type="scientific">Eumeta variegata</name>
    <name type="common">Bagworm moth</name>
    <name type="synonym">Eumeta japonica</name>
    <dbReference type="NCBI Taxonomy" id="151549"/>
    <lineage>
        <taxon>Eukaryota</taxon>
        <taxon>Metazoa</taxon>
        <taxon>Ecdysozoa</taxon>
        <taxon>Arthropoda</taxon>
        <taxon>Hexapoda</taxon>
        <taxon>Insecta</taxon>
        <taxon>Pterygota</taxon>
        <taxon>Neoptera</taxon>
        <taxon>Endopterygota</taxon>
        <taxon>Lepidoptera</taxon>
        <taxon>Glossata</taxon>
        <taxon>Ditrysia</taxon>
        <taxon>Tineoidea</taxon>
        <taxon>Psychidae</taxon>
        <taxon>Oiketicinae</taxon>
        <taxon>Eumeta</taxon>
    </lineage>
</organism>
<keyword evidence="3" id="KW-1185">Reference proteome</keyword>
<protein>
    <submittedName>
        <fullName evidence="2">Uncharacterized protein</fullName>
    </submittedName>
</protein>
<comment type="caution">
    <text evidence="2">The sequence shown here is derived from an EMBL/GenBank/DDBJ whole genome shotgun (WGS) entry which is preliminary data.</text>
</comment>
<accession>A0A4C1UCG8</accession>
<dbReference type="EMBL" id="BGZK01000156">
    <property type="protein sequence ID" value="GBP24049.1"/>
    <property type="molecule type" value="Genomic_DNA"/>
</dbReference>
<gene>
    <name evidence="2" type="ORF">EVAR_10150_1</name>
</gene>
<feature type="compositionally biased region" description="Low complexity" evidence="1">
    <location>
        <begin position="14"/>
        <end position="25"/>
    </location>
</feature>
<evidence type="ECO:0000256" key="1">
    <source>
        <dbReference type="SAM" id="MobiDB-lite"/>
    </source>
</evidence>
<sequence>MTPSRYPVSPYGGPAVRPSRPSASRSEVDAVRTRIRIRRARKLRTRASKNMTRIAVGSSRCSYTYADYFTLANNLCCLSAIIGRSLLALFEAGARAALSRAIDHGPRPGVGLEKGLPALRPRGYMDTPLRI</sequence>
<name>A0A4C1UCG8_EUMVA</name>
<dbReference type="AlphaFoldDB" id="A0A4C1UCG8"/>
<reference evidence="2 3" key="1">
    <citation type="journal article" date="2019" name="Commun. Biol.">
        <title>The bagworm genome reveals a unique fibroin gene that provides high tensile strength.</title>
        <authorList>
            <person name="Kono N."/>
            <person name="Nakamura H."/>
            <person name="Ohtoshi R."/>
            <person name="Tomita M."/>
            <person name="Numata K."/>
            <person name="Arakawa K."/>
        </authorList>
    </citation>
    <scope>NUCLEOTIDE SEQUENCE [LARGE SCALE GENOMIC DNA]</scope>
</reference>